<reference evidence="2 3" key="1">
    <citation type="journal article" date="2019" name="Int. J. Syst. Evol. Microbiol.">
        <title>The Global Catalogue of Microorganisms (GCM) 10K type strain sequencing project: providing services to taxonomists for standard genome sequencing and annotation.</title>
        <authorList>
            <consortium name="The Broad Institute Genomics Platform"/>
            <consortium name="The Broad Institute Genome Sequencing Center for Infectious Disease"/>
            <person name="Wu L."/>
            <person name="Ma J."/>
        </authorList>
    </citation>
    <scope>NUCLEOTIDE SEQUENCE [LARGE SCALE GENOMIC DNA]</scope>
    <source>
        <strain evidence="2 3">JCM 14046</strain>
    </source>
</reference>
<organism evidence="2 3">
    <name type="scientific">Nocardioides lentus</name>
    <dbReference type="NCBI Taxonomy" id="338077"/>
    <lineage>
        <taxon>Bacteria</taxon>
        <taxon>Bacillati</taxon>
        <taxon>Actinomycetota</taxon>
        <taxon>Actinomycetes</taxon>
        <taxon>Propionibacteriales</taxon>
        <taxon>Nocardioidaceae</taxon>
        <taxon>Nocardioides</taxon>
    </lineage>
</organism>
<accession>A0ABN2PA82</accession>
<gene>
    <name evidence="2" type="ORF">GCM10009737_16910</name>
</gene>
<comment type="caution">
    <text evidence="2">The sequence shown here is derived from an EMBL/GenBank/DDBJ whole genome shotgun (WGS) entry which is preliminary data.</text>
</comment>
<evidence type="ECO:0008006" key="4">
    <source>
        <dbReference type="Google" id="ProtNLM"/>
    </source>
</evidence>
<evidence type="ECO:0000256" key="1">
    <source>
        <dbReference type="SAM" id="MobiDB-lite"/>
    </source>
</evidence>
<dbReference type="Proteomes" id="UP001501612">
    <property type="component" value="Unassembled WGS sequence"/>
</dbReference>
<dbReference type="PROSITE" id="PS51318">
    <property type="entry name" value="TAT"/>
    <property type="match status" value="1"/>
</dbReference>
<dbReference type="EMBL" id="BAAAMY010000004">
    <property type="protein sequence ID" value="GAA1916076.1"/>
    <property type="molecule type" value="Genomic_DNA"/>
</dbReference>
<evidence type="ECO:0000313" key="3">
    <source>
        <dbReference type="Proteomes" id="UP001501612"/>
    </source>
</evidence>
<keyword evidence="3" id="KW-1185">Reference proteome</keyword>
<name>A0ABN2PA82_9ACTN</name>
<evidence type="ECO:0000313" key="2">
    <source>
        <dbReference type="EMBL" id="GAA1916076.1"/>
    </source>
</evidence>
<feature type="region of interest" description="Disordered" evidence="1">
    <location>
        <begin position="1"/>
        <end position="20"/>
    </location>
</feature>
<feature type="region of interest" description="Disordered" evidence="1">
    <location>
        <begin position="52"/>
        <end position="71"/>
    </location>
</feature>
<protein>
    <recommendedName>
        <fullName evidence="4">Secreted protein</fullName>
    </recommendedName>
</protein>
<proteinExistence type="predicted"/>
<dbReference type="InterPro" id="IPR006311">
    <property type="entry name" value="TAT_signal"/>
</dbReference>
<dbReference type="RefSeq" id="WP_344006090.1">
    <property type="nucleotide sequence ID" value="NZ_BAAAMY010000004.1"/>
</dbReference>
<feature type="compositionally biased region" description="Low complexity" evidence="1">
    <location>
        <begin position="1"/>
        <end position="15"/>
    </location>
</feature>
<sequence>MSDTAPTTHAAARPPTGRPRRAVRSAALAGSALLVTLGVALAPGAGAIAGDDRVERSGSCSGPGAARWDLKVKTDDGGLEVEGEVDSNRSGQTWRWVIRRNGERVAGGVATTTGPSGSFSVERRTGDAAGPDRIVFRATRGDSGQVCRGSLTF</sequence>